<protein>
    <submittedName>
        <fullName evidence="1">ArsR family transcriptional regulator</fullName>
    </submittedName>
</protein>
<dbReference type="AlphaFoldDB" id="A0A101A166"/>
<proteinExistence type="predicted"/>
<dbReference type="SUPFAM" id="SSF46785">
    <property type="entry name" value="Winged helix' DNA-binding domain"/>
    <property type="match status" value="1"/>
</dbReference>
<dbReference type="EMBL" id="LQIR01000056">
    <property type="protein sequence ID" value="KUI09311.1"/>
    <property type="molecule type" value="Genomic_DNA"/>
</dbReference>
<evidence type="ECO:0000313" key="1">
    <source>
        <dbReference type="EMBL" id="KUI09311.1"/>
    </source>
</evidence>
<dbReference type="Pfam" id="PF12840">
    <property type="entry name" value="HTH_20"/>
    <property type="match status" value="1"/>
</dbReference>
<organism evidence="1 2">
    <name type="scientific">Mycobacterium lehmannii</name>
    <dbReference type="NCBI Taxonomy" id="2048550"/>
    <lineage>
        <taxon>Bacteria</taxon>
        <taxon>Bacillati</taxon>
        <taxon>Actinomycetota</taxon>
        <taxon>Actinomycetes</taxon>
        <taxon>Mycobacteriales</taxon>
        <taxon>Mycobacteriaceae</taxon>
        <taxon>Mycobacterium</taxon>
    </lineage>
</organism>
<sequence length="222" mass="23145">MPPQFADPASLAALTSLDDPIRRRLYEFVVEHEEPVSREAAAAAVGIGRTLAAYHLDKLADGGLLAVSYQRPAGRGGPGAGRPAKLYARTADEIVVSVPPRDYLLLARLLVSSIEQDAGGAVRSALSAAARETGRQAAVDADGDVVVALRACGYLPQSDAEGCITLRNCPFHSVAKDHLEVVCGLNLQLVEGVIDGSSAPDARAELSPRQGRCCVLVHGASG</sequence>
<dbReference type="InterPro" id="IPR036388">
    <property type="entry name" value="WH-like_DNA-bd_sf"/>
</dbReference>
<gene>
    <name evidence="1" type="ORF">AU192_18035</name>
</gene>
<accession>A0A101A166</accession>
<dbReference type="RefSeq" id="WP_064399584.1">
    <property type="nucleotide sequence ID" value="NZ_LQIR01000056.1"/>
</dbReference>
<dbReference type="Gene3D" id="1.10.10.10">
    <property type="entry name" value="Winged helix-like DNA-binding domain superfamily/Winged helix DNA-binding domain"/>
    <property type="match status" value="1"/>
</dbReference>
<dbReference type="InterPro" id="IPR011991">
    <property type="entry name" value="ArsR-like_HTH"/>
</dbReference>
<name>A0A101A166_9MYCO</name>
<evidence type="ECO:0000313" key="2">
    <source>
        <dbReference type="Proteomes" id="UP000053707"/>
    </source>
</evidence>
<reference evidence="1 2" key="1">
    <citation type="submission" date="2016-01" db="EMBL/GenBank/DDBJ databases">
        <authorList>
            <consortium name="TB Trials Study Group"/>
            <person name="Sutton G."/>
            <person name="Brinkac L."/>
            <person name="Sanka R."/>
            <person name="Adams M."/>
            <person name="Lau E.L."/>
            <person name="Macaden R."/>
            <person name="Grewal H.M.S."/>
        </authorList>
    </citation>
    <scope>NUCLEOTIDE SEQUENCE [LARGE SCALE GENOMIC DNA]</scope>
    <source>
        <strain evidence="1 2">IS-1744</strain>
    </source>
</reference>
<dbReference type="CDD" id="cd00090">
    <property type="entry name" value="HTH_ARSR"/>
    <property type="match status" value="1"/>
</dbReference>
<dbReference type="Proteomes" id="UP000053707">
    <property type="component" value="Unassembled WGS sequence"/>
</dbReference>
<keyword evidence="2" id="KW-1185">Reference proteome</keyword>
<dbReference type="InterPro" id="IPR036390">
    <property type="entry name" value="WH_DNA-bd_sf"/>
</dbReference>
<comment type="caution">
    <text evidence="1">The sequence shown here is derived from an EMBL/GenBank/DDBJ whole genome shotgun (WGS) entry which is preliminary data.</text>
</comment>